<feature type="transmembrane region" description="Helical" evidence="3">
    <location>
        <begin position="61"/>
        <end position="81"/>
    </location>
</feature>
<dbReference type="CDD" id="cd00383">
    <property type="entry name" value="trans_reg_C"/>
    <property type="match status" value="1"/>
</dbReference>
<gene>
    <name evidence="5" type="ORF">SAMN02983003_1578</name>
</gene>
<organism evidence="5 6">
    <name type="scientific">Devosia enhydra</name>
    <dbReference type="NCBI Taxonomy" id="665118"/>
    <lineage>
        <taxon>Bacteria</taxon>
        <taxon>Pseudomonadati</taxon>
        <taxon>Pseudomonadota</taxon>
        <taxon>Alphaproteobacteria</taxon>
        <taxon>Hyphomicrobiales</taxon>
        <taxon>Devosiaceae</taxon>
        <taxon>Devosia</taxon>
    </lineage>
</organism>
<dbReference type="GO" id="GO:0000160">
    <property type="term" value="P:phosphorelay signal transduction system"/>
    <property type="evidence" value="ECO:0007669"/>
    <property type="project" value="InterPro"/>
</dbReference>
<evidence type="ECO:0000256" key="1">
    <source>
        <dbReference type="ARBA" id="ARBA00023125"/>
    </source>
</evidence>
<feature type="transmembrane region" description="Helical" evidence="3">
    <location>
        <begin position="87"/>
        <end position="107"/>
    </location>
</feature>
<dbReference type="STRING" id="665118.SAMN02983003_1578"/>
<dbReference type="Pfam" id="PF00486">
    <property type="entry name" value="Trans_reg_C"/>
    <property type="match status" value="1"/>
</dbReference>
<dbReference type="SUPFAM" id="SSF46894">
    <property type="entry name" value="C-terminal effector domain of the bipartite response regulators"/>
    <property type="match status" value="1"/>
</dbReference>
<dbReference type="EMBL" id="FPKU01000001">
    <property type="protein sequence ID" value="SFZ83318.1"/>
    <property type="molecule type" value="Genomic_DNA"/>
</dbReference>
<feature type="transmembrane region" description="Helical" evidence="3">
    <location>
        <begin position="210"/>
        <end position="229"/>
    </location>
</feature>
<dbReference type="SMART" id="SM00862">
    <property type="entry name" value="Trans_reg_C"/>
    <property type="match status" value="1"/>
</dbReference>
<dbReference type="InterPro" id="IPR016032">
    <property type="entry name" value="Sig_transdc_resp-reg_C-effctor"/>
</dbReference>
<proteinExistence type="predicted"/>
<protein>
    <submittedName>
        <fullName evidence="5">Transcriptional regulatory protein, C terminal</fullName>
    </submittedName>
</protein>
<evidence type="ECO:0000313" key="5">
    <source>
        <dbReference type="EMBL" id="SFZ83318.1"/>
    </source>
</evidence>
<keyword evidence="3" id="KW-0812">Transmembrane</keyword>
<feature type="transmembrane region" description="Helical" evidence="3">
    <location>
        <begin position="119"/>
        <end position="138"/>
    </location>
</feature>
<evidence type="ECO:0000256" key="2">
    <source>
        <dbReference type="PROSITE-ProRule" id="PRU01091"/>
    </source>
</evidence>
<keyword evidence="6" id="KW-1185">Reference proteome</keyword>
<evidence type="ECO:0000259" key="4">
    <source>
        <dbReference type="PROSITE" id="PS51755"/>
    </source>
</evidence>
<name>A0A1K2HWC9_9HYPH</name>
<dbReference type="AlphaFoldDB" id="A0A1K2HWC9"/>
<keyword evidence="3" id="KW-0472">Membrane</keyword>
<feature type="domain" description="OmpR/PhoB-type" evidence="4">
    <location>
        <begin position="265"/>
        <end position="368"/>
    </location>
</feature>
<dbReference type="Gene3D" id="1.10.10.10">
    <property type="entry name" value="Winged helix-like DNA-binding domain superfamily/Winged helix DNA-binding domain"/>
    <property type="match status" value="1"/>
</dbReference>
<dbReference type="InterPro" id="IPR001867">
    <property type="entry name" value="OmpR/PhoB-type_DNA-bd"/>
</dbReference>
<dbReference type="Proteomes" id="UP000183447">
    <property type="component" value="Unassembled WGS sequence"/>
</dbReference>
<keyword evidence="3" id="KW-1133">Transmembrane helix</keyword>
<evidence type="ECO:0000256" key="3">
    <source>
        <dbReference type="SAM" id="Phobius"/>
    </source>
</evidence>
<dbReference type="PROSITE" id="PS51755">
    <property type="entry name" value="OMPR_PHOB"/>
    <property type="match status" value="1"/>
</dbReference>
<sequence>MYDGGGESFGHSYGSTTGAVFTVQAPSLTVDLVQLCLLLCALISLVCLWLAHLLRRRPMQLVLWALSGGLTSIAILLIVLRGNIPDLASILVANLMLIAGHAFMAAGARAMAGQTQAGLMPLAAVAAAAFAAAYVSGAELPQRVALVSAIIAGFALVSLQSFMVHARRSRSVILRVAMVALGGTALGMAIRALMHLRVGGLEMQPDFDSLIVALGVTVTLAMSIALVAISARQFLIPAPGEGRVAMEDGQEARTAVVPDPDIARPPEATIAPVSGWGLRSGDWLLRMPNGASLKLTGNEYLVLQRLVQAGEDSPVPRPVLNALIGRPAENPKDRAIDILISRLRRKCAEAGGDLPVLAVRGQGYLFSGAVLRDWDGTAEK</sequence>
<accession>A0A1K2HWC9</accession>
<reference evidence="5 6" key="1">
    <citation type="submission" date="2016-11" db="EMBL/GenBank/DDBJ databases">
        <authorList>
            <person name="Jaros S."/>
            <person name="Januszkiewicz K."/>
            <person name="Wedrychowicz H."/>
        </authorList>
    </citation>
    <scope>NUCLEOTIDE SEQUENCE [LARGE SCALE GENOMIC DNA]</scope>
    <source>
        <strain evidence="5 6">ATCC 23634</strain>
    </source>
</reference>
<dbReference type="InterPro" id="IPR036388">
    <property type="entry name" value="WH-like_DNA-bd_sf"/>
</dbReference>
<feature type="transmembrane region" description="Helical" evidence="3">
    <location>
        <begin position="32"/>
        <end position="54"/>
    </location>
</feature>
<dbReference type="GO" id="GO:0003677">
    <property type="term" value="F:DNA binding"/>
    <property type="evidence" value="ECO:0007669"/>
    <property type="project" value="UniProtKB-UniRule"/>
</dbReference>
<feature type="transmembrane region" description="Helical" evidence="3">
    <location>
        <begin position="172"/>
        <end position="190"/>
    </location>
</feature>
<feature type="transmembrane region" description="Helical" evidence="3">
    <location>
        <begin position="144"/>
        <end position="165"/>
    </location>
</feature>
<dbReference type="GO" id="GO:0006355">
    <property type="term" value="P:regulation of DNA-templated transcription"/>
    <property type="evidence" value="ECO:0007669"/>
    <property type="project" value="InterPro"/>
</dbReference>
<keyword evidence="1 2" id="KW-0238">DNA-binding</keyword>
<dbReference type="OrthoDB" id="9149764at2"/>
<feature type="DNA-binding region" description="OmpR/PhoB-type" evidence="2">
    <location>
        <begin position="265"/>
        <end position="368"/>
    </location>
</feature>
<evidence type="ECO:0000313" key="6">
    <source>
        <dbReference type="Proteomes" id="UP000183447"/>
    </source>
</evidence>